<evidence type="ECO:0000313" key="2">
    <source>
        <dbReference type="EMBL" id="MCU6698367.1"/>
    </source>
</evidence>
<protein>
    <submittedName>
        <fullName evidence="2">Class I SAM-dependent methyltransferase</fullName>
    </submittedName>
</protein>
<sequence length="242" mass="27605">MEEIKKEISSYWTGRSEDFARLREEELNSEMAELWLRELKKGLPEGENLRILDVGTGCGFFTVLLAKLGHQVTGIDLTPAMIEKARIIAAERNVQADFEVMDAEHPDFPDGTFDVIVSRNLTWTLPHPAEAYGEWLRVLKDGGVILNFDADYGKEDLLGELESLPEEHAHNHMSCGQLKECDNIKRQLMINGMSRPSWDMEVLKSLGCTDVTVDLDVYQRIYREENSPFYNPMPVFGLRVVK</sequence>
<dbReference type="Proteomes" id="UP001652461">
    <property type="component" value="Unassembled WGS sequence"/>
</dbReference>
<accession>A0ABT2S1U2</accession>
<dbReference type="GO" id="GO:0032259">
    <property type="term" value="P:methylation"/>
    <property type="evidence" value="ECO:0007669"/>
    <property type="project" value="UniProtKB-KW"/>
</dbReference>
<gene>
    <name evidence="2" type="ORF">OCV63_15965</name>
</gene>
<keyword evidence="2" id="KW-0489">Methyltransferase</keyword>
<dbReference type="InterPro" id="IPR013216">
    <property type="entry name" value="Methyltransf_11"/>
</dbReference>
<evidence type="ECO:0000313" key="3">
    <source>
        <dbReference type="Proteomes" id="UP001652461"/>
    </source>
</evidence>
<dbReference type="GO" id="GO:0008168">
    <property type="term" value="F:methyltransferase activity"/>
    <property type="evidence" value="ECO:0007669"/>
    <property type="project" value="UniProtKB-KW"/>
</dbReference>
<dbReference type="PANTHER" id="PTHR43591:SF24">
    <property type="entry name" value="2-METHOXY-6-POLYPRENYL-1,4-BENZOQUINOL METHYLASE, MITOCHONDRIAL"/>
    <property type="match status" value="1"/>
</dbReference>
<dbReference type="CDD" id="cd02440">
    <property type="entry name" value="AdoMet_MTases"/>
    <property type="match status" value="1"/>
</dbReference>
<keyword evidence="3" id="KW-1185">Reference proteome</keyword>
<name>A0ABT2S1U2_9FIRM</name>
<dbReference type="Gene3D" id="3.40.50.150">
    <property type="entry name" value="Vaccinia Virus protein VP39"/>
    <property type="match status" value="1"/>
</dbReference>
<feature type="domain" description="Methyltransferase type 11" evidence="1">
    <location>
        <begin position="52"/>
        <end position="146"/>
    </location>
</feature>
<keyword evidence="2" id="KW-0808">Transferase</keyword>
<dbReference type="Pfam" id="PF08241">
    <property type="entry name" value="Methyltransf_11"/>
    <property type="match status" value="1"/>
</dbReference>
<reference evidence="2 3" key="1">
    <citation type="journal article" date="2021" name="ISME Commun">
        <title>Automated analysis of genomic sequences facilitates high-throughput and comprehensive description of bacteria.</title>
        <authorList>
            <person name="Hitch T.C.A."/>
        </authorList>
    </citation>
    <scope>NUCLEOTIDE SEQUENCE [LARGE SCALE GENOMIC DNA]</scope>
    <source>
        <strain evidence="2 3">Sanger_04</strain>
    </source>
</reference>
<dbReference type="PANTHER" id="PTHR43591">
    <property type="entry name" value="METHYLTRANSFERASE"/>
    <property type="match status" value="1"/>
</dbReference>
<organism evidence="2 3">
    <name type="scientific">Laedolimicola ammoniilytica</name>
    <dbReference type="NCBI Taxonomy" id="2981771"/>
    <lineage>
        <taxon>Bacteria</taxon>
        <taxon>Bacillati</taxon>
        <taxon>Bacillota</taxon>
        <taxon>Clostridia</taxon>
        <taxon>Lachnospirales</taxon>
        <taxon>Lachnospiraceae</taxon>
        <taxon>Laedolimicola</taxon>
    </lineage>
</organism>
<dbReference type="EMBL" id="JAOQKC010000031">
    <property type="protein sequence ID" value="MCU6698367.1"/>
    <property type="molecule type" value="Genomic_DNA"/>
</dbReference>
<proteinExistence type="predicted"/>
<evidence type="ECO:0000259" key="1">
    <source>
        <dbReference type="Pfam" id="PF08241"/>
    </source>
</evidence>
<dbReference type="RefSeq" id="WP_158365255.1">
    <property type="nucleotide sequence ID" value="NZ_JAOQKC010000031.1"/>
</dbReference>
<dbReference type="SUPFAM" id="SSF53335">
    <property type="entry name" value="S-adenosyl-L-methionine-dependent methyltransferases"/>
    <property type="match status" value="1"/>
</dbReference>
<dbReference type="InterPro" id="IPR029063">
    <property type="entry name" value="SAM-dependent_MTases_sf"/>
</dbReference>
<comment type="caution">
    <text evidence="2">The sequence shown here is derived from an EMBL/GenBank/DDBJ whole genome shotgun (WGS) entry which is preliminary data.</text>
</comment>